<protein>
    <submittedName>
        <fullName evidence="2">Uncharacterized protein</fullName>
    </submittedName>
</protein>
<accession>A0A8T8I3Y4</accession>
<proteinExistence type="predicted"/>
<feature type="non-terminal residue" evidence="2">
    <location>
        <position position="1"/>
    </location>
</feature>
<gene>
    <name evidence="2" type="ORF">J7S33_12935</name>
</gene>
<organism evidence="2 3">
    <name type="scientific">Saccharothrix algeriensis</name>
    <dbReference type="NCBI Taxonomy" id="173560"/>
    <lineage>
        <taxon>Bacteria</taxon>
        <taxon>Bacillati</taxon>
        <taxon>Actinomycetota</taxon>
        <taxon>Actinomycetes</taxon>
        <taxon>Pseudonocardiales</taxon>
        <taxon>Pseudonocardiaceae</taxon>
        <taxon>Saccharothrix</taxon>
    </lineage>
</organism>
<name>A0A8T8I3Y4_9PSEU</name>
<dbReference type="Proteomes" id="UP000671828">
    <property type="component" value="Chromosome"/>
</dbReference>
<evidence type="ECO:0000256" key="1">
    <source>
        <dbReference type="SAM" id="MobiDB-lite"/>
    </source>
</evidence>
<dbReference type="EMBL" id="CP072788">
    <property type="protein sequence ID" value="QTR05437.1"/>
    <property type="molecule type" value="Genomic_DNA"/>
</dbReference>
<sequence>AGGGAGGAAGGRGGVGGGMMGGMVPPMAGQPGQGDAKDHQRKVRLEGEPLIEEAPKAAKPIIGE</sequence>
<feature type="region of interest" description="Disordered" evidence="1">
    <location>
        <begin position="1"/>
        <end position="41"/>
    </location>
</feature>
<dbReference type="AlphaFoldDB" id="A0A8T8I3Y4"/>
<evidence type="ECO:0000313" key="3">
    <source>
        <dbReference type="Proteomes" id="UP000671828"/>
    </source>
</evidence>
<feature type="compositionally biased region" description="Low complexity" evidence="1">
    <location>
        <begin position="22"/>
        <end position="34"/>
    </location>
</feature>
<feature type="compositionally biased region" description="Gly residues" evidence="1">
    <location>
        <begin position="1"/>
        <end position="21"/>
    </location>
</feature>
<evidence type="ECO:0000313" key="2">
    <source>
        <dbReference type="EMBL" id="QTR05437.1"/>
    </source>
</evidence>
<reference evidence="2" key="1">
    <citation type="submission" date="2021-04" db="EMBL/GenBank/DDBJ databases">
        <title>Saccharothrix algeriensis WGS.</title>
        <authorList>
            <person name="Stuskova K."/>
            <person name="Hakalova E."/>
            <person name="Tebbal A.B."/>
            <person name="Eichmeier A."/>
        </authorList>
    </citation>
    <scope>NUCLEOTIDE SEQUENCE</scope>
    <source>
        <strain evidence="2">NRRL B-24137</strain>
    </source>
</reference>